<reference evidence="4 5" key="1">
    <citation type="journal article" date="2016" name="Nat. Commun.">
        <title>Thousands of microbial genomes shed light on interconnected biogeochemical processes in an aquifer system.</title>
        <authorList>
            <person name="Anantharaman K."/>
            <person name="Brown C.T."/>
            <person name="Hug L.A."/>
            <person name="Sharon I."/>
            <person name="Castelle C.J."/>
            <person name="Probst A.J."/>
            <person name="Thomas B.C."/>
            <person name="Singh A."/>
            <person name="Wilkins M.J."/>
            <person name="Karaoz U."/>
            <person name="Brodie E.L."/>
            <person name="Williams K.H."/>
            <person name="Hubbard S.S."/>
            <person name="Banfield J.F."/>
        </authorList>
    </citation>
    <scope>NUCLEOTIDE SEQUENCE [LARGE SCALE GENOMIC DNA]</scope>
</reference>
<evidence type="ECO:0008006" key="6">
    <source>
        <dbReference type="Google" id="ProtNLM"/>
    </source>
</evidence>
<dbReference type="InterPro" id="IPR001680">
    <property type="entry name" value="WD40_rpt"/>
</dbReference>
<proteinExistence type="predicted"/>
<feature type="transmembrane region" description="Helical" evidence="2">
    <location>
        <begin position="637"/>
        <end position="658"/>
    </location>
</feature>
<feature type="compositionally biased region" description="Polar residues" evidence="1">
    <location>
        <begin position="725"/>
        <end position="735"/>
    </location>
</feature>
<evidence type="ECO:0000256" key="1">
    <source>
        <dbReference type="SAM" id="MobiDB-lite"/>
    </source>
</evidence>
<protein>
    <recommendedName>
        <fullName evidence="6">Anaphase-promoting complex subunit 4 WD40 domain-containing protein</fullName>
    </recommendedName>
</protein>
<dbReference type="InterPro" id="IPR051200">
    <property type="entry name" value="Host-pathogen_enzymatic-act"/>
</dbReference>
<dbReference type="PANTHER" id="PTHR47197">
    <property type="entry name" value="PROTEIN NIRF"/>
    <property type="match status" value="1"/>
</dbReference>
<feature type="signal peptide" evidence="3">
    <location>
        <begin position="1"/>
        <end position="25"/>
    </location>
</feature>
<keyword evidence="3" id="KW-0732">Signal</keyword>
<gene>
    <name evidence="4" type="ORF">A2866_05580</name>
</gene>
<comment type="caution">
    <text evidence="4">The sequence shown here is derived from an EMBL/GenBank/DDBJ whole genome shotgun (WGS) entry which is preliminary data.</text>
</comment>
<dbReference type="InterPro" id="IPR015943">
    <property type="entry name" value="WD40/YVTN_repeat-like_dom_sf"/>
</dbReference>
<feature type="transmembrane region" description="Helical" evidence="2">
    <location>
        <begin position="584"/>
        <end position="606"/>
    </location>
</feature>
<evidence type="ECO:0000256" key="3">
    <source>
        <dbReference type="SAM" id="SignalP"/>
    </source>
</evidence>
<dbReference type="AlphaFoldDB" id="A0A1F7GHQ6"/>
<keyword evidence="2" id="KW-0472">Membrane</keyword>
<sequence>MKIKDLIIFCLIILLSIFAFNPVSAEDKNAPGGIIPKLQKTADDPELFNNFIYPMWGPVCQRYTYTVSYRDKEGKPPQYMRIIFNGKPIDMEKANPGDNNYKEGVRYVYKFVPDKIGSNFYYFEASNGLGKARASIIDSPDNGPVLFEGDFLHNEIAVIDSKTGEKILSYPTKEEWVGGVFLSDDGKYLAAKTSRHIYLFGLDNPKEPKWVYKHDTGSEIGGDLKGGVAVSGDGSKIIASIANSILLFNSSSNKPVWRYNMAGNAYNVAISKDGKYMAGATGGTESDVNTNLLILWNEKSEKPLWQYHSSGNFHDVSLSNDGKYIAGSTGCPDRRYYLFSRDSNNPLIKSEMLTYDSPVHRAKISSDGSFSAVGSESGDGAVFLFSKDSKEPVWKFPTSNNSSVRALNFTPDGNYIGASTFGGQAYIFDSKSNQPVGIWTFNAALGGIDISDDGSFIVVGGTDNKIHILSKDKNINFEVPFEEYVEEIDISANGKYVAVGTGGSVYFFETITKDAKAVTCTTITEPKPIEEMMRGGAGVGEQIKSSNCGDSKCAGPETIDNCRVDCDPNFKGAMPTFKDNQIKLPGMLFGFGFIGSLFSLVIFTALRKLKFLEKQKKALMQFNTTKLSSLKLTGKQVTIFLLTSATLFLLLTIIAAFVNKNPDAVKLKPGDQAQPAPGKIIMDENQKPELNGGQQPTGCGNGVCEGLVGETQSTCPSDCPDEDVSNSNSQEQTKTLGDDQGQPGVCGNSLCEPALGETKENCSQDCSGGN</sequence>
<dbReference type="InterPro" id="IPR011047">
    <property type="entry name" value="Quinoprotein_ADH-like_sf"/>
</dbReference>
<dbReference type="SUPFAM" id="SSF50998">
    <property type="entry name" value="Quinoprotein alcohol dehydrogenase-like"/>
    <property type="match status" value="1"/>
</dbReference>
<evidence type="ECO:0000256" key="2">
    <source>
        <dbReference type="SAM" id="Phobius"/>
    </source>
</evidence>
<dbReference type="EMBL" id="MFZI01000071">
    <property type="protein sequence ID" value="OGK18425.1"/>
    <property type="molecule type" value="Genomic_DNA"/>
</dbReference>
<evidence type="ECO:0000313" key="4">
    <source>
        <dbReference type="EMBL" id="OGK18425.1"/>
    </source>
</evidence>
<keyword evidence="2" id="KW-1133">Transmembrane helix</keyword>
<dbReference type="SMART" id="SM00320">
    <property type="entry name" value="WD40"/>
    <property type="match status" value="6"/>
</dbReference>
<feature type="region of interest" description="Disordered" evidence="1">
    <location>
        <begin position="715"/>
        <end position="770"/>
    </location>
</feature>
<dbReference type="Proteomes" id="UP000177026">
    <property type="component" value="Unassembled WGS sequence"/>
</dbReference>
<dbReference type="PANTHER" id="PTHR47197:SF3">
    <property type="entry name" value="DIHYDRO-HEME D1 DEHYDROGENASE"/>
    <property type="match status" value="1"/>
</dbReference>
<accession>A0A1F7GHQ6</accession>
<feature type="chain" id="PRO_5009529176" description="Anaphase-promoting complex subunit 4 WD40 domain-containing protein" evidence="3">
    <location>
        <begin position="26"/>
        <end position="770"/>
    </location>
</feature>
<dbReference type="Gene3D" id="2.130.10.10">
    <property type="entry name" value="YVTN repeat-like/Quinoprotein amine dehydrogenase"/>
    <property type="match status" value="2"/>
</dbReference>
<organism evidence="4 5">
    <name type="scientific">Candidatus Roizmanbacteria bacterium RIFCSPHIGHO2_01_FULL_39_8</name>
    <dbReference type="NCBI Taxonomy" id="1802033"/>
    <lineage>
        <taxon>Bacteria</taxon>
        <taxon>Candidatus Roizmaniibacteriota</taxon>
    </lineage>
</organism>
<evidence type="ECO:0000313" key="5">
    <source>
        <dbReference type="Proteomes" id="UP000177026"/>
    </source>
</evidence>
<name>A0A1F7GHQ6_9BACT</name>
<keyword evidence="2" id="KW-0812">Transmembrane</keyword>